<evidence type="ECO:0000256" key="6">
    <source>
        <dbReference type="ARBA" id="ARBA00022837"/>
    </source>
</evidence>
<evidence type="ECO:0000256" key="7">
    <source>
        <dbReference type="ARBA" id="ARBA00023145"/>
    </source>
</evidence>
<dbReference type="Pfam" id="PF09286">
    <property type="entry name" value="Pro-kuma_activ"/>
    <property type="match status" value="1"/>
</dbReference>
<protein>
    <submittedName>
        <fullName evidence="10">Peptidase S53</fullName>
    </submittedName>
</protein>
<dbReference type="RefSeq" id="WP_229571963.1">
    <property type="nucleotide sequence ID" value="NZ_AP025226.1"/>
</dbReference>
<dbReference type="FunFam" id="3.40.50.200:FF:000027">
    <property type="entry name" value="Peptidase S53 propeptide"/>
    <property type="match status" value="1"/>
</dbReference>
<keyword evidence="11" id="KW-1185">Reference proteome</keyword>
<dbReference type="EMBL" id="AP025226">
    <property type="protein sequence ID" value="BDB98012.1"/>
    <property type="molecule type" value="Genomic_DNA"/>
</dbReference>
<dbReference type="InterPro" id="IPR030400">
    <property type="entry name" value="Sedolisin_dom"/>
</dbReference>
<gene>
    <name evidence="10" type="ORF">SACC_10290</name>
</gene>
<keyword evidence="5" id="KW-0720">Serine protease</keyword>
<keyword evidence="8" id="KW-1133">Transmembrane helix</keyword>
<feature type="domain" description="Peptidase S53" evidence="9">
    <location>
        <begin position="196"/>
        <end position="558"/>
    </location>
</feature>
<evidence type="ECO:0000256" key="5">
    <source>
        <dbReference type="ARBA" id="ARBA00022825"/>
    </source>
</evidence>
<keyword evidence="8" id="KW-0812">Transmembrane</keyword>
<dbReference type="InterPro" id="IPR000209">
    <property type="entry name" value="Peptidase_S8/S53_dom"/>
</dbReference>
<dbReference type="GO" id="GO:0008240">
    <property type="term" value="F:tripeptidyl-peptidase activity"/>
    <property type="evidence" value="ECO:0007669"/>
    <property type="project" value="TreeGrafter"/>
</dbReference>
<proteinExistence type="predicted"/>
<reference evidence="10 11" key="1">
    <citation type="journal article" date="2022" name="Microbiol. Resour. Announc.">
        <title>Complete Genome Sequence of the Hyperthermophilic and Acidophilic Archaeon Saccharolobus caldissimus Strain HS-3T.</title>
        <authorList>
            <person name="Sakai H.D."/>
            <person name="Kurosawa N."/>
        </authorList>
    </citation>
    <scope>NUCLEOTIDE SEQUENCE [LARGE SCALE GENOMIC DNA]</scope>
    <source>
        <strain evidence="10 11">JCM32116</strain>
    </source>
</reference>
<dbReference type="GeneID" id="68865774"/>
<dbReference type="Proteomes" id="UP001319921">
    <property type="component" value="Chromosome"/>
</dbReference>
<accession>A0AAQ4CQD1</accession>
<dbReference type="Gene3D" id="3.40.50.200">
    <property type="entry name" value="Peptidase S8/S53 domain"/>
    <property type="match status" value="1"/>
</dbReference>
<sequence>MYKGLLFIAIVLISIIPFFTITDAYSYQNPTVLKGFREIGSLNPQQEVIVNIYLPLRNLGLLYYYASAVSNPNSPLYHKFLTPQQIKQLFLPVNEYNSILNYVKAKGFKVLFTALDSVIVVEGTVSQVEKYLGTNFAVYSNGSINYYTNYGYPKINAFIYSSNLSVIFFSHPSTLITEKTLEKLAQSINQTFPIEAYWPTALQRVYNTTVIPSQGKNTTIGILDFYGDPYILQQLAYFDKVTGLPNPPNFTIIPIGPYNPNLGILTGWAGEISLDVEIAHTMAPNANIILYIANPNLPLSSIIAYIVSQDVVNVLSQSFSIPESAFSTFFNGALFYSCVILSDEYYALGSAEGITFLASSGDAGGSGYSNGPIGTVGYPSTSPFVTSIGGTTTYIQFPNGSYYQTAWSNYGFVPNNVNYGGSTGGVSIIEPKPWYQWSLPTPNTYPNGKLIPEVSANANIYPGIYIICPGNITLITGGTSEASPLVAGLIALIESYTHSKLGLLNPIITYMANHYYGKVIEPITFGYNIPWVAQYGYNLVTGYGTINAGYFAKLLPINVTKQELSIVVNVYNTSIPSIPTIQLYPRQRILVIANITYNGTPVQNGNFTAIIENYLGNVTEFSLTYNPLTKVWSGSGVLPSNANGILFIYVIGKSDNGVSGIGYYEAFSGYYIKFDYPITFTPVYTKIGVPVIINVTNIYGMPPMDENNITLAILSYNITTNQYVLEDKINVTIVNGTGEAILPFNLSVGDLLIEGVNAYGFDAFTNGIYMQSLFILPEAVAEPGSVSPGQYITIEGFILPPLNLPQLLFNNVFYGSNITAELVSPTGNVISKTYIPLNPITLNYLGYLYVPKNVSNGLYTILLFANYHSYSLNVSIKGFYYGQIYVSNLAKVEIKSTKYAFEGQNVIIYANITNGTNEITYGMFSATVYPNALTSDYSIISQIIEIPLWYNPKLGLWVGNFTLPSNLNPGNLSYLAGIGYYGEPFQVLITGISALGNPTTTNYTSAYTLYVLPYTYIFGKTLSDPLTYYASLINDNLENMNGNLINDFLINDTVMNSNIRIINSNITNLVAYNTILTIVQSNVVNLTLYNSTLYVTNSNINGIKLSNSKVIPIDTNLRNIYPSLPTIIISAPHGNITGNVSISITVIGQEVSSVMVYLNNELLGTFSGNGTHSISIDTVNYPDGSYNLTVIAMQYDGLSSSNSTSLYFENSVNNLNNRVNTLNTQVSVIHSQLTNVSESFNSYKSMSSEYNTISLVIAVIAVIIAVIALIRRR</sequence>
<dbReference type="CDD" id="cd04056">
    <property type="entry name" value="Peptidases_S53"/>
    <property type="match status" value="1"/>
</dbReference>
<evidence type="ECO:0000313" key="11">
    <source>
        <dbReference type="Proteomes" id="UP001319921"/>
    </source>
</evidence>
<evidence type="ECO:0000256" key="1">
    <source>
        <dbReference type="ARBA" id="ARBA00001913"/>
    </source>
</evidence>
<dbReference type="Pfam" id="PF00082">
    <property type="entry name" value="Peptidase_S8"/>
    <property type="match status" value="1"/>
</dbReference>
<dbReference type="CDD" id="cd11377">
    <property type="entry name" value="Pro-peptidase_S53"/>
    <property type="match status" value="1"/>
</dbReference>
<dbReference type="PANTHER" id="PTHR14218">
    <property type="entry name" value="PROTEASE S8 TRIPEPTIDYL PEPTIDASE I CLN2"/>
    <property type="match status" value="1"/>
</dbReference>
<dbReference type="AlphaFoldDB" id="A0AAQ4CQD1"/>
<evidence type="ECO:0000256" key="4">
    <source>
        <dbReference type="ARBA" id="ARBA00022801"/>
    </source>
</evidence>
<keyword evidence="2" id="KW-0645">Protease</keyword>
<dbReference type="PANTHER" id="PTHR14218:SF15">
    <property type="entry name" value="TRIPEPTIDYL-PEPTIDASE 1"/>
    <property type="match status" value="1"/>
</dbReference>
<keyword evidence="6" id="KW-0106">Calcium</keyword>
<dbReference type="KEGG" id="scas:SACC_10290"/>
<dbReference type="InterPro" id="IPR036852">
    <property type="entry name" value="Peptidase_S8/S53_dom_sf"/>
</dbReference>
<dbReference type="GO" id="GO:0004252">
    <property type="term" value="F:serine-type endopeptidase activity"/>
    <property type="evidence" value="ECO:0007669"/>
    <property type="project" value="InterPro"/>
</dbReference>
<dbReference type="SMART" id="SM00944">
    <property type="entry name" value="Pro-kuma_activ"/>
    <property type="match status" value="1"/>
</dbReference>
<keyword evidence="4" id="KW-0378">Hydrolase</keyword>
<dbReference type="InterPro" id="IPR013783">
    <property type="entry name" value="Ig-like_fold"/>
</dbReference>
<evidence type="ECO:0000256" key="3">
    <source>
        <dbReference type="ARBA" id="ARBA00022723"/>
    </source>
</evidence>
<dbReference type="InterPro" id="IPR017001">
    <property type="entry name" value="Pept_S53_physarolisin-II_arc"/>
</dbReference>
<dbReference type="GO" id="GO:0046872">
    <property type="term" value="F:metal ion binding"/>
    <property type="evidence" value="ECO:0007669"/>
    <property type="project" value="UniProtKB-KW"/>
</dbReference>
<feature type="transmembrane region" description="Helical" evidence="8">
    <location>
        <begin position="1250"/>
        <end position="1270"/>
    </location>
</feature>
<dbReference type="InterPro" id="IPR023828">
    <property type="entry name" value="Peptidase_S8_Ser-AS"/>
</dbReference>
<comment type="cofactor">
    <cofactor evidence="1">
        <name>Ca(2+)</name>
        <dbReference type="ChEBI" id="CHEBI:29108"/>
    </cofactor>
</comment>
<name>A0AAQ4CQD1_9CREN</name>
<dbReference type="PROSITE" id="PS00138">
    <property type="entry name" value="SUBTILASE_SER"/>
    <property type="match status" value="1"/>
</dbReference>
<evidence type="ECO:0000259" key="9">
    <source>
        <dbReference type="PROSITE" id="PS51695"/>
    </source>
</evidence>
<dbReference type="PROSITE" id="PS51695">
    <property type="entry name" value="SEDOLISIN"/>
    <property type="match status" value="1"/>
</dbReference>
<dbReference type="PIRSF" id="PIRSF032623">
    <property type="entry name" value="Peptidase_SSO2181_prd"/>
    <property type="match status" value="1"/>
</dbReference>
<dbReference type="Gene3D" id="2.60.40.10">
    <property type="entry name" value="Immunoglobulins"/>
    <property type="match status" value="1"/>
</dbReference>
<keyword evidence="3" id="KW-0479">Metal-binding</keyword>
<dbReference type="InterPro" id="IPR050819">
    <property type="entry name" value="Tripeptidyl-peptidase_I"/>
</dbReference>
<organism evidence="10 11">
    <name type="scientific">Saccharolobus caldissimus</name>
    <dbReference type="NCBI Taxonomy" id="1702097"/>
    <lineage>
        <taxon>Archaea</taxon>
        <taxon>Thermoproteota</taxon>
        <taxon>Thermoprotei</taxon>
        <taxon>Sulfolobales</taxon>
        <taxon>Sulfolobaceae</taxon>
        <taxon>Saccharolobus</taxon>
    </lineage>
</organism>
<evidence type="ECO:0000256" key="8">
    <source>
        <dbReference type="SAM" id="Phobius"/>
    </source>
</evidence>
<dbReference type="InterPro" id="IPR015366">
    <property type="entry name" value="S53_propep"/>
</dbReference>
<keyword evidence="8" id="KW-0472">Membrane</keyword>
<evidence type="ECO:0000313" key="10">
    <source>
        <dbReference type="EMBL" id="BDB98012.1"/>
    </source>
</evidence>
<keyword evidence="7" id="KW-0865">Zymogen</keyword>
<evidence type="ECO:0000256" key="2">
    <source>
        <dbReference type="ARBA" id="ARBA00022670"/>
    </source>
</evidence>
<dbReference type="GO" id="GO:0006508">
    <property type="term" value="P:proteolysis"/>
    <property type="evidence" value="ECO:0007669"/>
    <property type="project" value="UniProtKB-KW"/>
</dbReference>
<dbReference type="Pfam" id="PF17957">
    <property type="entry name" value="Big_7"/>
    <property type="match status" value="1"/>
</dbReference>
<dbReference type="SUPFAM" id="SSF52743">
    <property type="entry name" value="Subtilisin-like"/>
    <property type="match status" value="1"/>
</dbReference>
<dbReference type="SUPFAM" id="SSF54897">
    <property type="entry name" value="Protease propeptides/inhibitors"/>
    <property type="match status" value="1"/>
</dbReference>